<proteinExistence type="predicted"/>
<protein>
    <submittedName>
        <fullName evidence="1">Uncharacterized protein</fullName>
    </submittedName>
</protein>
<gene>
    <name evidence="1" type="ORF">CLAC_09885</name>
</gene>
<dbReference type="EMBL" id="CP006841">
    <property type="protein sequence ID" value="ALA68671.1"/>
    <property type="molecule type" value="Genomic_DNA"/>
</dbReference>
<sequence>MRFILIGACTATIMTLAGASPFFIPAFLAIGYAIDHNRKKIS</sequence>
<organism evidence="1 2">
    <name type="scientific">Corynebacterium lactis RW2-5</name>
    <dbReference type="NCBI Taxonomy" id="1408189"/>
    <lineage>
        <taxon>Bacteria</taxon>
        <taxon>Bacillati</taxon>
        <taxon>Actinomycetota</taxon>
        <taxon>Actinomycetes</taxon>
        <taxon>Mycobacteriales</taxon>
        <taxon>Corynebacteriaceae</taxon>
        <taxon>Corynebacterium</taxon>
    </lineage>
</organism>
<evidence type="ECO:0000313" key="1">
    <source>
        <dbReference type="EMBL" id="ALA68671.1"/>
    </source>
</evidence>
<reference evidence="1 2" key="1">
    <citation type="submission" date="2013-10" db="EMBL/GenBank/DDBJ databases">
        <title>Complete genome sequence of Corynebacterium lactis DSM 45799(T), isolated from raw cow milk.</title>
        <authorList>
            <person name="Ruckert C."/>
            <person name="Albersmeier A."/>
            <person name="Lipski A."/>
            <person name="Kalinowski J."/>
        </authorList>
    </citation>
    <scope>NUCLEOTIDE SEQUENCE [LARGE SCALE GENOMIC DNA]</scope>
    <source>
        <strain evidence="1 2">RW2-5</strain>
    </source>
</reference>
<dbReference type="Proteomes" id="UP000058446">
    <property type="component" value="Chromosome"/>
</dbReference>
<dbReference type="AlphaFoldDB" id="A0A0K2H4N4"/>
<dbReference type="RefSeq" id="WP_255456356.1">
    <property type="nucleotide sequence ID" value="NZ_CP006841.1"/>
</dbReference>
<evidence type="ECO:0000313" key="2">
    <source>
        <dbReference type="Proteomes" id="UP000058446"/>
    </source>
</evidence>
<dbReference type="KEGG" id="clw:CLAC_09885"/>
<keyword evidence="2" id="KW-1185">Reference proteome</keyword>
<dbReference type="STRING" id="1408189.CLAC_09885"/>
<dbReference type="PATRIC" id="fig|1408189.4.peg.1985"/>
<accession>A0A0K2H4N4</accession>
<name>A0A0K2H4N4_9CORY</name>